<dbReference type="FunFam" id="3.40.50.150:FF:000110">
    <property type="entry name" value="methyltransferase-like protein 13 isoform X1"/>
    <property type="match status" value="1"/>
</dbReference>
<dbReference type="PANTHER" id="PTHR12176">
    <property type="entry name" value="SAM-DEPENDENT METHYLTRANSFERASE SUPERFAMILY PROTEIN"/>
    <property type="match status" value="1"/>
</dbReference>
<dbReference type="EMBL" id="CAJNRD030001120">
    <property type="protein sequence ID" value="CAG5093044.1"/>
    <property type="molecule type" value="Genomic_DNA"/>
</dbReference>
<name>A0A8J2MSI0_COTCN</name>
<dbReference type="Proteomes" id="UP000786811">
    <property type="component" value="Unassembled WGS sequence"/>
</dbReference>
<dbReference type="InterPro" id="IPR029063">
    <property type="entry name" value="SAM-dependent_MTases_sf"/>
</dbReference>
<evidence type="ECO:0000256" key="3">
    <source>
        <dbReference type="ARBA" id="ARBA00022679"/>
    </source>
</evidence>
<keyword evidence="3" id="KW-0808">Transferase</keyword>
<dbReference type="InterPro" id="IPR051419">
    <property type="entry name" value="Lys/N-term_MeTrsfase_sf"/>
</dbReference>
<accession>A0A8J2MSI0</accession>
<dbReference type="CDD" id="cd02440">
    <property type="entry name" value="AdoMet_MTases"/>
    <property type="match status" value="2"/>
</dbReference>
<dbReference type="Gene3D" id="3.40.50.150">
    <property type="entry name" value="Vaccinia Virus protein VP39"/>
    <property type="match status" value="2"/>
</dbReference>
<protein>
    <submittedName>
        <fullName evidence="6">Similar to CG2614: eEF1A lysine and N-terminal methyltransferase homolog (Drosophila melanogaster)</fullName>
    </submittedName>
</protein>
<dbReference type="OrthoDB" id="411785at2759"/>
<feature type="domain" description="Methyltransferase" evidence="5">
    <location>
        <begin position="52"/>
        <end position="161"/>
    </location>
</feature>
<comment type="caution">
    <text evidence="6">The sequence shown here is derived from an EMBL/GenBank/DDBJ whole genome shotgun (WGS) entry which is preliminary data.</text>
</comment>
<sequence>MNLLPKCHEEFSKEDYWNSFFKKRGKKTFEWYGEYPQLCGQLSKYVKIKDEILVVGCGNSKLSMDLYDVGYRSIKSIDISKVVIDQMKEQNKLKRPDLVFERMDAIEMTYSNDTFSVVIDKGTLDALMSNNDEETSSKIDKYFNEISRVLRRGGRYICISLLQEHILRKLISYFASSYFMFRITRCQDAEIKAQEEDGSSFPVFIVMATKFPGLSQQILELALTGDHISKVSSTEELINAVLAVQQSNIVCNRLQKRSIADVGEITLDLFEPENDKPRYIIHVLDRPRSNGKSYAVFLVPQGRDSDWLFGTKEGRKEFAELMEKDRIAIVILGRNHTFKNWDQVKEELNYSVKNLAPPGLPPNFSIAYLSLGPDVGKCETLHEEESEINGRISIEDVFSNDQDIKFRRLIFLKNQFVIQSDAMVKSIKTRRGKKKDIIEHGYLACEHHAFMSIGVQAMIGNNSNKNNSKEILVVGLGGGGLCMFLYRCFPQSKVTAIEIDKTILKIAQEYFSFITDNRSKVEICDGIKYLEEAAESGKKFDAILFDVSTNDKLLGISCPPIEFLKPSVLSSVSKCLNKNGFFILSLVCRDKNLRPEIMNDLKNVFSSITSVKIKDIINEILYCTITKKTPDEWKKIWNDSKENFKQSLEKNKLSIKNDTETSEFLQHLTVEL</sequence>
<dbReference type="InterPro" id="IPR025714">
    <property type="entry name" value="Methyltranfer_dom"/>
</dbReference>
<dbReference type="Pfam" id="PF13847">
    <property type="entry name" value="Methyltransf_31"/>
    <property type="match status" value="1"/>
</dbReference>
<evidence type="ECO:0000256" key="1">
    <source>
        <dbReference type="ARBA" id="ARBA00008361"/>
    </source>
</evidence>
<keyword evidence="4" id="KW-0511">Multifunctional enzyme</keyword>
<dbReference type="Pfam" id="PF01564">
    <property type="entry name" value="Spermine_synth"/>
    <property type="match status" value="1"/>
</dbReference>
<evidence type="ECO:0000259" key="5">
    <source>
        <dbReference type="Pfam" id="PF13847"/>
    </source>
</evidence>
<gene>
    <name evidence="6" type="ORF">HICCMSTLAB_LOCUS6545</name>
</gene>
<keyword evidence="2 6" id="KW-0489">Methyltransferase</keyword>
<evidence type="ECO:0000313" key="7">
    <source>
        <dbReference type="Proteomes" id="UP000786811"/>
    </source>
</evidence>
<dbReference type="AlphaFoldDB" id="A0A8J2MSI0"/>
<dbReference type="PANTHER" id="PTHR12176:SF78">
    <property type="entry name" value="EEF1A LYSINE AND N-TERMINAL METHYLTRANSFERASE"/>
    <property type="match status" value="1"/>
</dbReference>
<comment type="similarity">
    <text evidence="1">Belongs to the methyltransferase superfamily.</text>
</comment>
<dbReference type="GO" id="GO:0032259">
    <property type="term" value="P:methylation"/>
    <property type="evidence" value="ECO:0007669"/>
    <property type="project" value="UniProtKB-KW"/>
</dbReference>
<proteinExistence type="inferred from homology"/>
<reference evidence="6" key="1">
    <citation type="submission" date="2021-04" db="EMBL/GenBank/DDBJ databases">
        <authorList>
            <person name="Chebbi M.A.C M."/>
        </authorList>
    </citation>
    <scope>NUCLEOTIDE SEQUENCE</scope>
</reference>
<keyword evidence="7" id="KW-1185">Reference proteome</keyword>
<evidence type="ECO:0000313" key="6">
    <source>
        <dbReference type="EMBL" id="CAG5093044.1"/>
    </source>
</evidence>
<dbReference type="GO" id="GO:0008168">
    <property type="term" value="F:methyltransferase activity"/>
    <property type="evidence" value="ECO:0007669"/>
    <property type="project" value="UniProtKB-KW"/>
</dbReference>
<dbReference type="SUPFAM" id="SSF53335">
    <property type="entry name" value="S-adenosyl-L-methionine-dependent methyltransferases"/>
    <property type="match status" value="2"/>
</dbReference>
<organism evidence="6 7">
    <name type="scientific">Cotesia congregata</name>
    <name type="common">Parasitoid wasp</name>
    <name type="synonym">Apanteles congregatus</name>
    <dbReference type="NCBI Taxonomy" id="51543"/>
    <lineage>
        <taxon>Eukaryota</taxon>
        <taxon>Metazoa</taxon>
        <taxon>Ecdysozoa</taxon>
        <taxon>Arthropoda</taxon>
        <taxon>Hexapoda</taxon>
        <taxon>Insecta</taxon>
        <taxon>Pterygota</taxon>
        <taxon>Neoptera</taxon>
        <taxon>Endopterygota</taxon>
        <taxon>Hymenoptera</taxon>
        <taxon>Apocrita</taxon>
        <taxon>Ichneumonoidea</taxon>
        <taxon>Braconidae</taxon>
        <taxon>Microgastrinae</taxon>
        <taxon>Cotesia</taxon>
    </lineage>
</organism>
<evidence type="ECO:0000256" key="4">
    <source>
        <dbReference type="ARBA" id="ARBA00023268"/>
    </source>
</evidence>
<evidence type="ECO:0000256" key="2">
    <source>
        <dbReference type="ARBA" id="ARBA00022603"/>
    </source>
</evidence>